<gene>
    <name evidence="1" type="ORF">PISMIDRAFT_685197</name>
</gene>
<evidence type="ECO:0000313" key="1">
    <source>
        <dbReference type="EMBL" id="KIK17591.1"/>
    </source>
</evidence>
<reference evidence="1 2" key="1">
    <citation type="submission" date="2014-04" db="EMBL/GenBank/DDBJ databases">
        <authorList>
            <consortium name="DOE Joint Genome Institute"/>
            <person name="Kuo A."/>
            <person name="Kohler A."/>
            <person name="Costa M.D."/>
            <person name="Nagy L.G."/>
            <person name="Floudas D."/>
            <person name="Copeland A."/>
            <person name="Barry K.W."/>
            <person name="Cichocki N."/>
            <person name="Veneault-Fourrey C."/>
            <person name="LaButti K."/>
            <person name="Lindquist E.A."/>
            <person name="Lipzen A."/>
            <person name="Lundell T."/>
            <person name="Morin E."/>
            <person name="Murat C."/>
            <person name="Sun H."/>
            <person name="Tunlid A."/>
            <person name="Henrissat B."/>
            <person name="Grigoriev I.V."/>
            <person name="Hibbett D.S."/>
            <person name="Martin F."/>
            <person name="Nordberg H.P."/>
            <person name="Cantor M.N."/>
            <person name="Hua S.X."/>
        </authorList>
    </citation>
    <scope>NUCLEOTIDE SEQUENCE [LARGE SCALE GENOMIC DNA]</scope>
    <source>
        <strain evidence="1 2">441</strain>
    </source>
</reference>
<keyword evidence="2" id="KW-1185">Reference proteome</keyword>
<evidence type="ECO:0000313" key="2">
    <source>
        <dbReference type="Proteomes" id="UP000054018"/>
    </source>
</evidence>
<reference evidence="2" key="2">
    <citation type="submission" date="2015-01" db="EMBL/GenBank/DDBJ databases">
        <title>Evolutionary Origins and Diversification of the Mycorrhizal Mutualists.</title>
        <authorList>
            <consortium name="DOE Joint Genome Institute"/>
            <consortium name="Mycorrhizal Genomics Consortium"/>
            <person name="Kohler A."/>
            <person name="Kuo A."/>
            <person name="Nagy L.G."/>
            <person name="Floudas D."/>
            <person name="Copeland A."/>
            <person name="Barry K.W."/>
            <person name="Cichocki N."/>
            <person name="Veneault-Fourrey C."/>
            <person name="LaButti K."/>
            <person name="Lindquist E.A."/>
            <person name="Lipzen A."/>
            <person name="Lundell T."/>
            <person name="Morin E."/>
            <person name="Murat C."/>
            <person name="Riley R."/>
            <person name="Ohm R."/>
            <person name="Sun H."/>
            <person name="Tunlid A."/>
            <person name="Henrissat B."/>
            <person name="Grigoriev I.V."/>
            <person name="Hibbett D.S."/>
            <person name="Martin F."/>
        </authorList>
    </citation>
    <scope>NUCLEOTIDE SEQUENCE [LARGE SCALE GENOMIC DNA]</scope>
    <source>
        <strain evidence="2">441</strain>
    </source>
</reference>
<name>A0A0C9YLN7_9AGAM</name>
<dbReference type="EMBL" id="KN833824">
    <property type="protein sequence ID" value="KIK17591.1"/>
    <property type="molecule type" value="Genomic_DNA"/>
</dbReference>
<protein>
    <submittedName>
        <fullName evidence="1">Uncharacterized protein</fullName>
    </submittedName>
</protein>
<dbReference type="AlphaFoldDB" id="A0A0C9YLN7"/>
<sequence>MKVRVHVWAAQGIRPDPIELPTDERTVASFMNERPCYAVYHVIICALVGMVPY</sequence>
<proteinExistence type="predicted"/>
<organism evidence="1 2">
    <name type="scientific">Pisolithus microcarpus 441</name>
    <dbReference type="NCBI Taxonomy" id="765257"/>
    <lineage>
        <taxon>Eukaryota</taxon>
        <taxon>Fungi</taxon>
        <taxon>Dikarya</taxon>
        <taxon>Basidiomycota</taxon>
        <taxon>Agaricomycotina</taxon>
        <taxon>Agaricomycetes</taxon>
        <taxon>Agaricomycetidae</taxon>
        <taxon>Boletales</taxon>
        <taxon>Sclerodermatineae</taxon>
        <taxon>Pisolithaceae</taxon>
        <taxon>Pisolithus</taxon>
    </lineage>
</organism>
<accession>A0A0C9YLN7</accession>
<dbReference type="Proteomes" id="UP000054018">
    <property type="component" value="Unassembled WGS sequence"/>
</dbReference>
<dbReference type="HOGENOM" id="CLU_3069568_0_0_1"/>